<dbReference type="InterPro" id="IPR051799">
    <property type="entry name" value="NADH_flavin_oxidoreductase"/>
</dbReference>
<dbReference type="PANTHER" id="PTHR43656">
    <property type="entry name" value="BINDING OXIDOREDUCTASE, PUTATIVE (AFU_ORTHOLOGUE AFUA_2G08260)-RELATED"/>
    <property type="match status" value="1"/>
</dbReference>
<dbReference type="PANTHER" id="PTHR43656:SF2">
    <property type="entry name" value="BINDING OXIDOREDUCTASE, PUTATIVE (AFU_ORTHOLOGUE AFUA_2G08260)-RELATED"/>
    <property type="match status" value="1"/>
</dbReference>
<dbReference type="CDD" id="cd04733">
    <property type="entry name" value="OYE_like_2_FMN"/>
    <property type="match status" value="1"/>
</dbReference>
<evidence type="ECO:0000256" key="2">
    <source>
        <dbReference type="ARBA" id="ARBA00023002"/>
    </source>
</evidence>
<dbReference type="Proteomes" id="UP000809621">
    <property type="component" value="Unassembled WGS sequence"/>
</dbReference>
<keyword evidence="2" id="KW-0560">Oxidoreductase</keyword>
<keyword evidence="1" id="KW-0285">Flavoprotein</keyword>
<keyword evidence="5" id="KW-1185">Reference proteome</keyword>
<dbReference type="InterPro" id="IPR013785">
    <property type="entry name" value="Aldolase_TIM"/>
</dbReference>
<proteinExistence type="predicted"/>
<evidence type="ECO:0000256" key="1">
    <source>
        <dbReference type="ARBA" id="ARBA00022630"/>
    </source>
</evidence>
<accession>A0ABS2HJJ9</accession>
<dbReference type="Pfam" id="PF00724">
    <property type="entry name" value="Oxidored_FMN"/>
    <property type="match status" value="1"/>
</dbReference>
<dbReference type="SUPFAM" id="SSF51395">
    <property type="entry name" value="FMN-linked oxidoreductases"/>
    <property type="match status" value="1"/>
</dbReference>
<dbReference type="Gene3D" id="3.20.20.70">
    <property type="entry name" value="Aldolase class I"/>
    <property type="match status" value="1"/>
</dbReference>
<evidence type="ECO:0000313" key="4">
    <source>
        <dbReference type="EMBL" id="MBM7037204.1"/>
    </source>
</evidence>
<evidence type="ECO:0000313" key="5">
    <source>
        <dbReference type="Proteomes" id="UP000809621"/>
    </source>
</evidence>
<dbReference type="InterPro" id="IPR001155">
    <property type="entry name" value="OxRdtase_FMN_N"/>
</dbReference>
<evidence type="ECO:0000259" key="3">
    <source>
        <dbReference type="Pfam" id="PF00724"/>
    </source>
</evidence>
<gene>
    <name evidence="4" type="ORF">JQC93_12385</name>
</gene>
<organism evidence="4 5">
    <name type="scientific">Vibrio ulleungensis</name>
    <dbReference type="NCBI Taxonomy" id="2807619"/>
    <lineage>
        <taxon>Bacteria</taxon>
        <taxon>Pseudomonadati</taxon>
        <taxon>Pseudomonadota</taxon>
        <taxon>Gammaproteobacteria</taxon>
        <taxon>Vibrionales</taxon>
        <taxon>Vibrionaceae</taxon>
        <taxon>Vibrio</taxon>
    </lineage>
</organism>
<dbReference type="RefSeq" id="WP_205158755.1">
    <property type="nucleotide sequence ID" value="NZ_JAFEUM010000004.1"/>
</dbReference>
<feature type="domain" description="NADH:flavin oxidoreductase/NADH oxidase N-terminal" evidence="3">
    <location>
        <begin position="2"/>
        <end position="337"/>
    </location>
</feature>
<name>A0ABS2HJJ9_9VIBR</name>
<dbReference type="EMBL" id="JAFEUM010000004">
    <property type="protein sequence ID" value="MBM7037204.1"/>
    <property type="molecule type" value="Genomic_DNA"/>
</dbReference>
<comment type="caution">
    <text evidence="4">The sequence shown here is derived from an EMBL/GenBank/DDBJ whole genome shotgun (WGS) entry which is preliminary data.</text>
</comment>
<sequence length="412" mass="45565">MIFTPLTLPNGQVLPNRIAKAAMEENMAAPNRSPSQQMLALYHRWSLGGTGLLITGNVMVDGRYMTGPGNVVLENDEHLDVFQQWASKAKSAGNAVWMQISHPGRQTPSNITQQGIAPSAVDLDLGKYSKMFAPTRAMEVAEIEEVIERFVTTAVLAEKSGFDGVEVHAAHGYLISQFLSPLVNKRTDQWGGSIENRARLLLCIIDRIREKVRSDFAVAVKLNSADFQRGGFEPKDAKAVVSMLEARNVDMVELSGGSYEAPAMQGSARDDRTLAREAYFVEFAKDIANGTPLPIMTTGGISRRPVAENVLEQGIDMVGIATGLALVPELPKLWQQNKDTSTSQPQASLKPIAWENKTLAVLARMAQVRQSMQRHSVSTKVRPQQPYWLAIVKDQWLSQRSVKQYKSWRAKH</sequence>
<protein>
    <submittedName>
        <fullName evidence="4">NADH:flavin oxidoreductase/NADH oxidase family protein</fullName>
    </submittedName>
</protein>
<reference evidence="4 5" key="1">
    <citation type="submission" date="2021-02" db="EMBL/GenBank/DDBJ databases">
        <authorList>
            <person name="Park J.-S."/>
        </authorList>
    </citation>
    <scope>NUCLEOTIDE SEQUENCE [LARGE SCALE GENOMIC DNA]</scope>
    <source>
        <strain evidence="4 5">188UL20-2</strain>
    </source>
</reference>